<name>A0A074LVY2_9BACL</name>
<keyword evidence="2" id="KW-1185">Reference proteome</keyword>
<reference evidence="1 2" key="1">
    <citation type="journal article" date="2013" name="Int. J. Syst. Evol. Microbiol.">
        <title>Tumebacillus flagellatus sp. nov., an alpha-amylase/pullulanase-producing bacterium isolated from cassava wastewater.</title>
        <authorList>
            <person name="Wang Q."/>
            <person name="Xie N."/>
            <person name="Qin Y."/>
            <person name="Shen N."/>
            <person name="Zhu J."/>
            <person name="Mi H."/>
            <person name="Huang R."/>
        </authorList>
    </citation>
    <scope>NUCLEOTIDE SEQUENCE [LARGE SCALE GENOMIC DNA]</scope>
    <source>
        <strain evidence="1 2">GST4</strain>
    </source>
</reference>
<evidence type="ECO:0000313" key="2">
    <source>
        <dbReference type="Proteomes" id="UP000027931"/>
    </source>
</evidence>
<sequence>MKFNRRFAAFAAAVAASAVLISGCHQPEFEQLKPTKVKWALSVIAVSPGDAQKTAIQGMVSQLAATQAMATNVTWLEKPADAAAALDKAAASPGVDLILLGNASDNLQAVAQKHPEKRFAVLGDENVPHLSNVRSLTAVHKNVLFLAGFLAAEANKESSAPFSVYVDKTRPSSDPDWQTVLAGVRFAGRKDAPIQVSKDAILPPPPSNTGKAASNVTNQKATLSGRSLLLLDEMPDDVWAKIRDRGMKCIRTDQSTKGLAYQSNCVAQPATLLQEAVGEESQLLQAGKWAAGQSVELQAKQVFNLTQPELFLDKDLATRLDLIQEQLASGALKPETW</sequence>
<gene>
    <name evidence="1" type="ORF">EL26_05350</name>
</gene>
<dbReference type="Proteomes" id="UP000027931">
    <property type="component" value="Unassembled WGS sequence"/>
</dbReference>
<dbReference type="PROSITE" id="PS51257">
    <property type="entry name" value="PROKAR_LIPOPROTEIN"/>
    <property type="match status" value="1"/>
</dbReference>
<evidence type="ECO:0008006" key="3">
    <source>
        <dbReference type="Google" id="ProtNLM"/>
    </source>
</evidence>
<dbReference type="STRING" id="1157490.EL26_05350"/>
<proteinExistence type="predicted"/>
<protein>
    <recommendedName>
        <fullName evidence="3">ABC transporter substrate-binding protein PnrA-like domain-containing protein</fullName>
    </recommendedName>
</protein>
<dbReference type="Gene3D" id="3.40.50.2300">
    <property type="match status" value="2"/>
</dbReference>
<dbReference type="AlphaFoldDB" id="A0A074LVY2"/>
<accession>A0A074LVY2</accession>
<dbReference type="RefSeq" id="WP_038085251.1">
    <property type="nucleotide sequence ID" value="NZ_JMIR01000005.1"/>
</dbReference>
<comment type="caution">
    <text evidence="1">The sequence shown here is derived from an EMBL/GenBank/DDBJ whole genome shotgun (WGS) entry which is preliminary data.</text>
</comment>
<dbReference type="EMBL" id="JMIR01000005">
    <property type="protein sequence ID" value="KEO84193.1"/>
    <property type="molecule type" value="Genomic_DNA"/>
</dbReference>
<organism evidence="1 2">
    <name type="scientific">Tumebacillus flagellatus</name>
    <dbReference type="NCBI Taxonomy" id="1157490"/>
    <lineage>
        <taxon>Bacteria</taxon>
        <taxon>Bacillati</taxon>
        <taxon>Bacillota</taxon>
        <taxon>Bacilli</taxon>
        <taxon>Bacillales</taxon>
        <taxon>Alicyclobacillaceae</taxon>
        <taxon>Tumebacillus</taxon>
    </lineage>
</organism>
<evidence type="ECO:0000313" key="1">
    <source>
        <dbReference type="EMBL" id="KEO84193.1"/>
    </source>
</evidence>
<dbReference type="OrthoDB" id="2380599at2"/>
<dbReference type="eggNOG" id="ENOG503485V">
    <property type="taxonomic scope" value="Bacteria"/>
</dbReference>